<proteinExistence type="predicted"/>
<keyword evidence="2" id="KW-1185">Reference proteome</keyword>
<sequence>MALPSPDELRDATCVACPGQSLPLGAFDVAARPGPAIPYSPEHGHRVAAGTGAPTCVHPYRVGVPPAPYASAGAPLPAADTPAPPVRPADLELPADPTLLEAWLIAVLRAAPPALLARTLHRAEAAALQRFDPADVTAALRRALHG</sequence>
<reference evidence="1" key="1">
    <citation type="journal article" date="2014" name="Int. J. Syst. Evol. Microbiol.">
        <title>Complete genome sequence of Corynebacterium casei LMG S-19264T (=DSM 44701T), isolated from a smear-ripened cheese.</title>
        <authorList>
            <consortium name="US DOE Joint Genome Institute (JGI-PGF)"/>
            <person name="Walter F."/>
            <person name="Albersmeier A."/>
            <person name="Kalinowski J."/>
            <person name="Ruckert C."/>
        </authorList>
    </citation>
    <scope>NUCLEOTIDE SEQUENCE</scope>
    <source>
        <strain evidence="1">VKM Ac-1321</strain>
    </source>
</reference>
<reference evidence="1" key="2">
    <citation type="submission" date="2023-01" db="EMBL/GenBank/DDBJ databases">
        <authorList>
            <person name="Sun Q."/>
            <person name="Evtushenko L."/>
        </authorList>
    </citation>
    <scope>NUCLEOTIDE SEQUENCE</scope>
    <source>
        <strain evidence="1">VKM Ac-1321</strain>
    </source>
</reference>
<dbReference type="AlphaFoldDB" id="A0A9W6KN31"/>
<dbReference type="EMBL" id="BSFP01000045">
    <property type="protein sequence ID" value="GLL04463.1"/>
    <property type="molecule type" value="Genomic_DNA"/>
</dbReference>
<dbReference type="RefSeq" id="WP_261959454.1">
    <property type="nucleotide sequence ID" value="NZ_BAAAXA010000001.1"/>
</dbReference>
<gene>
    <name evidence="1" type="ORF">GCM10017581_062100</name>
</gene>
<comment type="caution">
    <text evidence="1">The sequence shown here is derived from an EMBL/GenBank/DDBJ whole genome shotgun (WGS) entry which is preliminary data.</text>
</comment>
<evidence type="ECO:0000313" key="2">
    <source>
        <dbReference type="Proteomes" id="UP001143480"/>
    </source>
</evidence>
<protein>
    <submittedName>
        <fullName evidence="1">Uncharacterized protein</fullName>
    </submittedName>
</protein>
<dbReference type="Proteomes" id="UP001143480">
    <property type="component" value="Unassembled WGS sequence"/>
</dbReference>
<name>A0A9W6KN31_9ACTN</name>
<accession>A0A9W6KN31</accession>
<evidence type="ECO:0000313" key="1">
    <source>
        <dbReference type="EMBL" id="GLL04463.1"/>
    </source>
</evidence>
<organism evidence="1 2">
    <name type="scientific">Dactylosporangium matsuzakiense</name>
    <dbReference type="NCBI Taxonomy" id="53360"/>
    <lineage>
        <taxon>Bacteria</taxon>
        <taxon>Bacillati</taxon>
        <taxon>Actinomycetota</taxon>
        <taxon>Actinomycetes</taxon>
        <taxon>Micromonosporales</taxon>
        <taxon>Micromonosporaceae</taxon>
        <taxon>Dactylosporangium</taxon>
    </lineage>
</organism>